<dbReference type="OrthoDB" id="3383117at2"/>
<reference evidence="3" key="1">
    <citation type="submission" date="2016-06" db="EMBL/GenBank/DDBJ databases">
        <authorList>
            <person name="Varghese N."/>
            <person name="Submissions Spin"/>
        </authorList>
    </citation>
    <scope>NUCLEOTIDE SEQUENCE [LARGE SCALE GENOMIC DNA]</scope>
    <source>
        <strain evidence="3">DSM 43909</strain>
    </source>
</reference>
<dbReference type="EMBL" id="LT607411">
    <property type="protein sequence ID" value="SCF39152.1"/>
    <property type="molecule type" value="Genomic_DNA"/>
</dbReference>
<dbReference type="Proteomes" id="UP000198242">
    <property type="component" value="Chromosome I"/>
</dbReference>
<dbReference type="SUPFAM" id="SSF69304">
    <property type="entry name" value="Tricorn protease N-terminal domain"/>
    <property type="match status" value="1"/>
</dbReference>
<name>A0A1C5A1M2_MICVI</name>
<keyword evidence="1" id="KW-1133">Transmembrane helix</keyword>
<organism evidence="2 3">
    <name type="scientific">Micromonospora viridifaciens</name>
    <dbReference type="NCBI Taxonomy" id="1881"/>
    <lineage>
        <taxon>Bacteria</taxon>
        <taxon>Bacillati</taxon>
        <taxon>Actinomycetota</taxon>
        <taxon>Actinomycetes</taxon>
        <taxon>Micromonosporales</taxon>
        <taxon>Micromonosporaceae</taxon>
        <taxon>Micromonospora</taxon>
    </lineage>
</organism>
<protein>
    <submittedName>
        <fullName evidence="2">WD40-like Beta Propeller Repeat</fullName>
    </submittedName>
</protein>
<dbReference type="InterPro" id="IPR011659">
    <property type="entry name" value="WD40"/>
</dbReference>
<sequence length="422" mass="44243">MLVALAGVALPLARTPVVDPAAGADAALPNRVGVPPFGSLHATDWPRLGPASVIFTGQAPGLVHGEEGSIIAVIGADADRYRIIKGEIEAQAGGDAVLSPDGRRIAFRSPGLTLRVEIVDLVTGRSRTVSSGVSDTLLTAPAGWSPDGRALVIGDAVPANPERSAYRNVLSIVWPDGDRRIRLADEHEGIAPVAFAPDGARLAFQVGRTVTVTDLDGRRLSSFTLAPEAELAGKGAWSTDGRTLTVTRRDGGSWSLRRADPATGRDLGAVDTPTASGVTAIRLLGWAADGSARVVAYQPAPHAPAAFDAPLEMDQRLAYGNVGTVRVLALGRGSQSPTTLLTAPTDVVSIDVSDDVIHGGRTRDASPPHGLGPRFWYWTLLVTFLVAGIAAYRNREGLALWLHNRRARRARRGDVTGGPLAN</sequence>
<proteinExistence type="predicted"/>
<feature type="transmembrane region" description="Helical" evidence="1">
    <location>
        <begin position="375"/>
        <end position="392"/>
    </location>
</feature>
<keyword evidence="1" id="KW-0472">Membrane</keyword>
<dbReference type="RefSeq" id="WP_157744731.1">
    <property type="nucleotide sequence ID" value="NZ_LT607411.1"/>
</dbReference>
<dbReference type="Pfam" id="PF07676">
    <property type="entry name" value="PD40"/>
    <property type="match status" value="1"/>
</dbReference>
<dbReference type="Gene3D" id="2.120.10.30">
    <property type="entry name" value="TolB, C-terminal domain"/>
    <property type="match status" value="2"/>
</dbReference>
<evidence type="ECO:0000256" key="1">
    <source>
        <dbReference type="SAM" id="Phobius"/>
    </source>
</evidence>
<gene>
    <name evidence="2" type="ORF">GA0074695_6496</name>
</gene>
<keyword evidence="3" id="KW-1185">Reference proteome</keyword>
<evidence type="ECO:0000313" key="3">
    <source>
        <dbReference type="Proteomes" id="UP000198242"/>
    </source>
</evidence>
<accession>A0A1C5A1M2</accession>
<keyword evidence="1" id="KW-0812">Transmembrane</keyword>
<evidence type="ECO:0000313" key="2">
    <source>
        <dbReference type="EMBL" id="SCF39152.1"/>
    </source>
</evidence>
<dbReference type="InterPro" id="IPR011042">
    <property type="entry name" value="6-blade_b-propeller_TolB-like"/>
</dbReference>
<dbReference type="AlphaFoldDB" id="A0A1C5A1M2"/>